<accession>A0ABP7T3D3</accession>
<keyword evidence="2" id="KW-1185">Reference proteome</keyword>
<proteinExistence type="predicted"/>
<evidence type="ECO:0000313" key="2">
    <source>
        <dbReference type="Proteomes" id="UP001501353"/>
    </source>
</evidence>
<protein>
    <submittedName>
        <fullName evidence="1">Uncharacterized protein</fullName>
    </submittedName>
</protein>
<reference evidence="2" key="1">
    <citation type="journal article" date="2019" name="Int. J. Syst. Evol. Microbiol.">
        <title>The Global Catalogue of Microorganisms (GCM) 10K type strain sequencing project: providing services to taxonomists for standard genome sequencing and annotation.</title>
        <authorList>
            <consortium name="The Broad Institute Genomics Platform"/>
            <consortium name="The Broad Institute Genome Sequencing Center for Infectious Disease"/>
            <person name="Wu L."/>
            <person name="Ma J."/>
        </authorList>
    </citation>
    <scope>NUCLEOTIDE SEQUENCE [LARGE SCALE GENOMIC DNA]</scope>
    <source>
        <strain evidence="2">JCM 16673</strain>
    </source>
</reference>
<name>A0ABP7T3D3_9BURK</name>
<evidence type="ECO:0000313" key="1">
    <source>
        <dbReference type="EMBL" id="GAA4020490.1"/>
    </source>
</evidence>
<dbReference type="Proteomes" id="UP001501353">
    <property type="component" value="Unassembled WGS sequence"/>
</dbReference>
<gene>
    <name evidence="1" type="ORF">GCM10022212_16260</name>
</gene>
<comment type="caution">
    <text evidence="1">The sequence shown here is derived from an EMBL/GenBank/DDBJ whole genome shotgun (WGS) entry which is preliminary data.</text>
</comment>
<sequence>MSIAEQNPFQLALIHFCERRADIDVLGQKIAENVRKLTQLQQQALQVKTHLARSPGNVFELSVVRLRADMSLLTADTRRLAKLAGDLHIEFIEIAARHLAESRLRMARLVNLQAQHAEQCPVDLRQRINSAINQCHKEVEQIMGLIDRTGSSVAVLTVTTEQFCMASG</sequence>
<dbReference type="RefSeq" id="WP_344762786.1">
    <property type="nucleotide sequence ID" value="NZ_BAAAZE010000008.1"/>
</dbReference>
<dbReference type="EMBL" id="BAAAZE010000008">
    <property type="protein sequence ID" value="GAA4020490.1"/>
    <property type="molecule type" value="Genomic_DNA"/>
</dbReference>
<organism evidence="1 2">
    <name type="scientific">Actimicrobium antarcticum</name>
    <dbReference type="NCBI Taxonomy" id="1051899"/>
    <lineage>
        <taxon>Bacteria</taxon>
        <taxon>Pseudomonadati</taxon>
        <taxon>Pseudomonadota</taxon>
        <taxon>Betaproteobacteria</taxon>
        <taxon>Burkholderiales</taxon>
        <taxon>Oxalobacteraceae</taxon>
        <taxon>Actimicrobium</taxon>
    </lineage>
</organism>